<proteinExistence type="predicted"/>
<dbReference type="EMBL" id="BONY01000027">
    <property type="protein sequence ID" value="GIH06495.1"/>
    <property type="molecule type" value="Genomic_DNA"/>
</dbReference>
<dbReference type="Pfam" id="PF00561">
    <property type="entry name" value="Abhydrolase_1"/>
    <property type="match status" value="1"/>
</dbReference>
<keyword evidence="3" id="KW-1185">Reference proteome</keyword>
<dbReference type="Gene3D" id="3.40.50.1820">
    <property type="entry name" value="alpha/beta hydrolase"/>
    <property type="match status" value="1"/>
</dbReference>
<comment type="caution">
    <text evidence="2">The sequence shown here is derived from an EMBL/GenBank/DDBJ whole genome shotgun (WGS) entry which is preliminary data.</text>
</comment>
<dbReference type="GO" id="GO:0016787">
    <property type="term" value="F:hydrolase activity"/>
    <property type="evidence" value="ECO:0007669"/>
    <property type="project" value="UniProtKB-KW"/>
</dbReference>
<evidence type="ECO:0000313" key="3">
    <source>
        <dbReference type="Proteomes" id="UP000612899"/>
    </source>
</evidence>
<dbReference type="InterPro" id="IPR050266">
    <property type="entry name" value="AB_hydrolase_sf"/>
</dbReference>
<name>A0A8J3Q9N3_9ACTN</name>
<dbReference type="GO" id="GO:0016020">
    <property type="term" value="C:membrane"/>
    <property type="evidence" value="ECO:0007669"/>
    <property type="project" value="TreeGrafter"/>
</dbReference>
<dbReference type="Proteomes" id="UP000612899">
    <property type="component" value="Unassembled WGS sequence"/>
</dbReference>
<dbReference type="RefSeq" id="WP_203910304.1">
    <property type="nucleotide sequence ID" value="NZ_BONY01000027.1"/>
</dbReference>
<dbReference type="AlphaFoldDB" id="A0A8J3Q9N3"/>
<dbReference type="PRINTS" id="PR00111">
    <property type="entry name" value="ABHYDROLASE"/>
</dbReference>
<keyword evidence="2" id="KW-0378">Hydrolase</keyword>
<dbReference type="PANTHER" id="PTHR43798">
    <property type="entry name" value="MONOACYLGLYCEROL LIPASE"/>
    <property type="match status" value="1"/>
</dbReference>
<sequence>MKTFVASDGVELAYQEFGPAGPQPPVLLHHGFSTDGTANWVRPGIVDALVDRGRHVIVPDARGHGASQKPHDAASYGEDRMAGDVSRLLDLLAVDLVDVVGYSMGGIVALIVAANDSRVRRLVTGGIGASAAETGGVDRGAVPGHELISGLLADDPATITDLQVMAFRAFADASGADRRALAAQATAAHHRPIGLERITIPALVLAGQDDPLATRPEVLAAALSDARWRVLAGDHLTVVRNPDFAEAIVSFVDAG</sequence>
<evidence type="ECO:0000313" key="2">
    <source>
        <dbReference type="EMBL" id="GIH06495.1"/>
    </source>
</evidence>
<dbReference type="SUPFAM" id="SSF53474">
    <property type="entry name" value="alpha/beta-Hydrolases"/>
    <property type="match status" value="1"/>
</dbReference>
<reference evidence="2" key="1">
    <citation type="submission" date="2021-01" db="EMBL/GenBank/DDBJ databases">
        <title>Whole genome shotgun sequence of Rhizocola hellebori NBRC 109834.</title>
        <authorList>
            <person name="Komaki H."/>
            <person name="Tamura T."/>
        </authorList>
    </citation>
    <scope>NUCLEOTIDE SEQUENCE</scope>
    <source>
        <strain evidence="2">NBRC 109834</strain>
    </source>
</reference>
<dbReference type="PANTHER" id="PTHR43798:SF33">
    <property type="entry name" value="HYDROLASE, PUTATIVE (AFU_ORTHOLOGUE AFUA_2G14860)-RELATED"/>
    <property type="match status" value="1"/>
</dbReference>
<organism evidence="2 3">
    <name type="scientific">Rhizocola hellebori</name>
    <dbReference type="NCBI Taxonomy" id="1392758"/>
    <lineage>
        <taxon>Bacteria</taxon>
        <taxon>Bacillati</taxon>
        <taxon>Actinomycetota</taxon>
        <taxon>Actinomycetes</taxon>
        <taxon>Micromonosporales</taxon>
        <taxon>Micromonosporaceae</taxon>
        <taxon>Rhizocola</taxon>
    </lineage>
</organism>
<feature type="domain" description="AB hydrolase-1" evidence="1">
    <location>
        <begin position="24"/>
        <end position="127"/>
    </location>
</feature>
<dbReference type="InterPro" id="IPR029058">
    <property type="entry name" value="AB_hydrolase_fold"/>
</dbReference>
<protein>
    <submittedName>
        <fullName evidence="2">Alpha/beta hydrolase</fullName>
    </submittedName>
</protein>
<evidence type="ECO:0000259" key="1">
    <source>
        <dbReference type="Pfam" id="PF00561"/>
    </source>
</evidence>
<accession>A0A8J3Q9N3</accession>
<dbReference type="InterPro" id="IPR000073">
    <property type="entry name" value="AB_hydrolase_1"/>
</dbReference>
<gene>
    <name evidence="2" type="ORF">Rhe02_45620</name>
</gene>